<dbReference type="eggNOG" id="COG3505">
    <property type="taxonomic scope" value="Bacteria"/>
</dbReference>
<dbReference type="HOGENOM" id="CLU_2153818_0_0_5"/>
<dbReference type="AlphaFoldDB" id="B0T8N7"/>
<gene>
    <name evidence="1" type="ordered locus">Caul_2253</name>
</gene>
<proteinExistence type="predicted"/>
<reference evidence="1" key="1">
    <citation type="submission" date="2008-01" db="EMBL/GenBank/DDBJ databases">
        <title>Complete sequence of chromosome of Caulobacter sp. K31.</title>
        <authorList>
            <consortium name="US DOE Joint Genome Institute"/>
            <person name="Copeland A."/>
            <person name="Lucas S."/>
            <person name="Lapidus A."/>
            <person name="Barry K."/>
            <person name="Glavina del Rio T."/>
            <person name="Dalin E."/>
            <person name="Tice H."/>
            <person name="Pitluck S."/>
            <person name="Bruce D."/>
            <person name="Goodwin L."/>
            <person name="Thompson L.S."/>
            <person name="Brettin T."/>
            <person name="Detter J.C."/>
            <person name="Han C."/>
            <person name="Schmutz J."/>
            <person name="Larimer F."/>
            <person name="Land M."/>
            <person name="Hauser L."/>
            <person name="Kyrpides N."/>
            <person name="Kim E."/>
            <person name="Stephens C."/>
            <person name="Richardson P."/>
        </authorList>
    </citation>
    <scope>NUCLEOTIDE SEQUENCE [LARGE SCALE GENOMIC DNA]</scope>
    <source>
        <strain evidence="1">K31</strain>
    </source>
</reference>
<sequence precursor="true">MNGTKVLWGQILLIAALALGGVWAATQWVAWQLAYQSGLGPPWFRLGVWPVYPPPAFFFWWFVYDAYAPSVFVRGAFIAASGAMICQTARNRDPLSAPNRDPLSEFERRCA</sequence>
<dbReference type="STRING" id="366602.Caul_2253"/>
<organism evidence="1">
    <name type="scientific">Caulobacter sp. (strain K31)</name>
    <dbReference type="NCBI Taxonomy" id="366602"/>
    <lineage>
        <taxon>Bacteria</taxon>
        <taxon>Pseudomonadati</taxon>
        <taxon>Pseudomonadota</taxon>
        <taxon>Alphaproteobacteria</taxon>
        <taxon>Caulobacterales</taxon>
        <taxon>Caulobacteraceae</taxon>
        <taxon>Caulobacter</taxon>
    </lineage>
</organism>
<accession>B0T8N7</accession>
<evidence type="ECO:0000313" key="1">
    <source>
        <dbReference type="EMBL" id="ABZ71380.1"/>
    </source>
</evidence>
<name>B0T8N7_CAUSK</name>
<protein>
    <submittedName>
        <fullName evidence="1">Type IV secretory pathway VirD4 protein-like protein</fullName>
    </submittedName>
</protein>
<dbReference type="KEGG" id="cak:Caul_2253"/>
<dbReference type="EMBL" id="CP000927">
    <property type="protein sequence ID" value="ABZ71380.1"/>
    <property type="molecule type" value="Genomic_DNA"/>
</dbReference>